<protein>
    <submittedName>
        <fullName evidence="7">Putative synaptic vesicle transporter svop</fullName>
    </submittedName>
</protein>
<evidence type="ECO:0000256" key="4">
    <source>
        <dbReference type="ARBA" id="ARBA00023136"/>
    </source>
</evidence>
<accession>U5EJR4</accession>
<feature type="transmembrane region" description="Helical" evidence="5">
    <location>
        <begin position="218"/>
        <end position="237"/>
    </location>
</feature>
<evidence type="ECO:0000256" key="2">
    <source>
        <dbReference type="ARBA" id="ARBA00022692"/>
    </source>
</evidence>
<keyword evidence="3 5" id="KW-1133">Transmembrane helix</keyword>
<dbReference type="SUPFAM" id="SSF103473">
    <property type="entry name" value="MFS general substrate transporter"/>
    <property type="match status" value="1"/>
</dbReference>
<dbReference type="PANTHER" id="PTHR24064">
    <property type="entry name" value="SOLUTE CARRIER FAMILY 22 MEMBER"/>
    <property type="match status" value="1"/>
</dbReference>
<dbReference type="PROSITE" id="PS50850">
    <property type="entry name" value="MFS"/>
    <property type="match status" value="1"/>
</dbReference>
<evidence type="ECO:0000259" key="6">
    <source>
        <dbReference type="PROSITE" id="PS50850"/>
    </source>
</evidence>
<feature type="transmembrane region" description="Helical" evidence="5">
    <location>
        <begin position="388"/>
        <end position="411"/>
    </location>
</feature>
<feature type="transmembrane region" description="Helical" evidence="5">
    <location>
        <begin position="423"/>
        <end position="442"/>
    </location>
</feature>
<dbReference type="InterPro" id="IPR036259">
    <property type="entry name" value="MFS_trans_sf"/>
</dbReference>
<feature type="transmembrane region" description="Helical" evidence="5">
    <location>
        <begin position="448"/>
        <end position="471"/>
    </location>
</feature>
<reference evidence="7" key="1">
    <citation type="journal article" date="2014" name="Insect Biochem. Mol. Biol.">
        <title>An insight into the sialome of the frog biting fly, Corethrella appendiculata.</title>
        <authorList>
            <person name="Ribeiro J.M.C."/>
            <person name="Chagas A.C."/>
            <person name="Pham V.M."/>
            <person name="Lounibos L.P."/>
            <person name="Calvo E."/>
        </authorList>
    </citation>
    <scope>NUCLEOTIDE SEQUENCE</scope>
    <source>
        <tissue evidence="7">Salivary glands</tissue>
    </source>
</reference>
<dbReference type="GO" id="GO:0016020">
    <property type="term" value="C:membrane"/>
    <property type="evidence" value="ECO:0007669"/>
    <property type="project" value="UniProtKB-SubCell"/>
</dbReference>
<feature type="transmembrane region" description="Helical" evidence="5">
    <location>
        <begin position="363"/>
        <end position="382"/>
    </location>
</feature>
<feature type="transmembrane region" description="Helical" evidence="5">
    <location>
        <begin position="20"/>
        <end position="42"/>
    </location>
</feature>
<dbReference type="GO" id="GO:0022857">
    <property type="term" value="F:transmembrane transporter activity"/>
    <property type="evidence" value="ECO:0007669"/>
    <property type="project" value="InterPro"/>
</dbReference>
<evidence type="ECO:0000256" key="5">
    <source>
        <dbReference type="SAM" id="Phobius"/>
    </source>
</evidence>
<dbReference type="Pfam" id="PF00083">
    <property type="entry name" value="Sugar_tr"/>
    <property type="match status" value="1"/>
</dbReference>
<name>U5EJR4_9DIPT</name>
<feature type="domain" description="Major facilitator superfamily (MFS) profile" evidence="6">
    <location>
        <begin position="20"/>
        <end position="476"/>
    </location>
</feature>
<feature type="transmembrane region" description="Helical" evidence="5">
    <location>
        <begin position="335"/>
        <end position="356"/>
    </location>
</feature>
<comment type="subcellular location">
    <subcellularLocation>
        <location evidence="1">Membrane</location>
        <topology evidence="1">Multi-pass membrane protein</topology>
    </subcellularLocation>
</comment>
<evidence type="ECO:0000256" key="1">
    <source>
        <dbReference type="ARBA" id="ARBA00004141"/>
    </source>
</evidence>
<organism evidence="7">
    <name type="scientific">Corethrella appendiculata</name>
    <dbReference type="NCBI Taxonomy" id="1370023"/>
    <lineage>
        <taxon>Eukaryota</taxon>
        <taxon>Metazoa</taxon>
        <taxon>Ecdysozoa</taxon>
        <taxon>Arthropoda</taxon>
        <taxon>Hexapoda</taxon>
        <taxon>Insecta</taxon>
        <taxon>Pterygota</taxon>
        <taxon>Neoptera</taxon>
        <taxon>Endopterygota</taxon>
        <taxon>Diptera</taxon>
        <taxon>Nematocera</taxon>
        <taxon>Culicoidea</taxon>
        <taxon>Chaoboridae</taxon>
        <taxon>Corethrella</taxon>
    </lineage>
</organism>
<proteinExistence type="evidence at transcript level"/>
<feature type="transmembrane region" description="Helical" evidence="5">
    <location>
        <begin position="132"/>
        <end position="150"/>
    </location>
</feature>
<sequence length="509" mass="57455">MSYDEILHQVGGFGKYQKKVFMLLCLPSILVGFHIFAGVFIFTTPDFHCRVANRTLSTSNVCTYLNGKNETEICEEFSFDEKSVFKHTAVTDWGLVCEKRFYKALADSLFMVGLMIGSMCFGWISDKYGRRLAFFIALVLQVVFGIFSGLSPNYYLFVLCRMILAGATISVFIVAFILAMEMADGKFRAYIGIIMMLFSSFGYLTLALFAYLVTEWRVFQILISLPGLVFLSYWKIIPESPHWLITNNRKDDLTKWIEKVAKYNGIKLSSEVYQSLVQDTVPTNKNIVKQITLLDIFRYPNLRKRSLTIFFAWFVISGVYYGLSWNTNNLGGNPFLNFIISAAVEIPGYSFLLFALNKFGRRTILSSAMSLSGIMLILTIFTQSEQNGLMIAFAMLGKMAITTSYGTIYVFTSEQFPTVIRNIGLGSGSTSARIGGILAPHINSLVDFWNPLPLLIFGTLALVSGLLNLFLPETLNKILPETIEESENFGKKDVTKNHNYVEQEVLENK</sequence>
<keyword evidence="2 5" id="KW-0812">Transmembrane</keyword>
<dbReference type="AlphaFoldDB" id="U5EJR4"/>
<evidence type="ECO:0000313" key="7">
    <source>
        <dbReference type="EMBL" id="JAB57730.1"/>
    </source>
</evidence>
<dbReference type="Gene3D" id="1.20.1250.20">
    <property type="entry name" value="MFS general substrate transporter like domains"/>
    <property type="match status" value="1"/>
</dbReference>
<dbReference type="InterPro" id="IPR005828">
    <property type="entry name" value="MFS_sugar_transport-like"/>
</dbReference>
<keyword evidence="4 5" id="KW-0472">Membrane</keyword>
<feature type="transmembrane region" description="Helical" evidence="5">
    <location>
        <begin position="108"/>
        <end position="125"/>
    </location>
</feature>
<feature type="transmembrane region" description="Helical" evidence="5">
    <location>
        <begin position="190"/>
        <end position="212"/>
    </location>
</feature>
<feature type="transmembrane region" description="Helical" evidence="5">
    <location>
        <begin position="306"/>
        <end position="323"/>
    </location>
</feature>
<feature type="transmembrane region" description="Helical" evidence="5">
    <location>
        <begin position="156"/>
        <end position="178"/>
    </location>
</feature>
<evidence type="ECO:0000256" key="3">
    <source>
        <dbReference type="ARBA" id="ARBA00022989"/>
    </source>
</evidence>
<dbReference type="InterPro" id="IPR020846">
    <property type="entry name" value="MFS_dom"/>
</dbReference>
<dbReference type="CDD" id="cd17317">
    <property type="entry name" value="MFS_SLC22"/>
    <property type="match status" value="1"/>
</dbReference>
<dbReference type="EMBL" id="GANO01002141">
    <property type="protein sequence ID" value="JAB57730.1"/>
    <property type="molecule type" value="mRNA"/>
</dbReference>